<dbReference type="Proteomes" id="UP001198242">
    <property type="component" value="Unassembled WGS sequence"/>
</dbReference>
<dbReference type="AlphaFoldDB" id="A0AAE3DXA4"/>
<evidence type="ECO:0000256" key="3">
    <source>
        <dbReference type="ARBA" id="ARBA00004921"/>
    </source>
</evidence>
<dbReference type="PANTHER" id="PTHR31209:SF4">
    <property type="entry name" value="2,3-BISPHOSPHOGLYCERATE-INDEPENDENT PHOSPHOGLYCERATE MUTASE"/>
    <property type="match status" value="1"/>
</dbReference>
<dbReference type="Gene3D" id="3.30.70.2130">
    <property type="entry name" value="Metalloenzyme domain"/>
    <property type="match status" value="1"/>
</dbReference>
<dbReference type="CDD" id="cd16011">
    <property type="entry name" value="iPGM_like"/>
    <property type="match status" value="1"/>
</dbReference>
<dbReference type="SUPFAM" id="SSF53649">
    <property type="entry name" value="Alkaline phosphatase-like"/>
    <property type="match status" value="1"/>
</dbReference>
<gene>
    <name evidence="8" type="ORF">LKE05_02895</name>
</gene>
<accession>A0AAE3DXA4</accession>
<evidence type="ECO:0000313" key="8">
    <source>
        <dbReference type="EMBL" id="MCC2209742.1"/>
    </source>
</evidence>
<dbReference type="PANTHER" id="PTHR31209">
    <property type="entry name" value="COFACTOR-INDEPENDENT PHOSPHOGLYCERATE MUTASE"/>
    <property type="match status" value="1"/>
</dbReference>
<dbReference type="RefSeq" id="WP_308455873.1">
    <property type="nucleotide sequence ID" value="NZ_JAJEQM010000003.1"/>
</dbReference>
<dbReference type="InterPro" id="IPR017850">
    <property type="entry name" value="Alkaline_phosphatase_core_sf"/>
</dbReference>
<evidence type="ECO:0000256" key="1">
    <source>
        <dbReference type="ARBA" id="ARBA00000370"/>
    </source>
</evidence>
<dbReference type="NCBIfam" id="NF003242">
    <property type="entry name" value="PRK04200.1"/>
    <property type="match status" value="1"/>
</dbReference>
<reference evidence="8 9" key="1">
    <citation type="submission" date="2021-10" db="EMBL/GenBank/DDBJ databases">
        <title>Anaerobic single-cell dispensing facilitates the cultivation of human gut bacteria.</title>
        <authorList>
            <person name="Afrizal A."/>
        </authorList>
    </citation>
    <scope>NUCLEOTIDE SEQUENCE [LARGE SCALE GENOMIC DNA]</scope>
    <source>
        <strain evidence="8 9">CLA-AA-H232</strain>
    </source>
</reference>
<protein>
    <submittedName>
        <fullName evidence="8">Cofactor-independent phosphoglycerate mutase</fullName>
        <ecNumber evidence="8">5.4.2.12</ecNumber>
    </submittedName>
</protein>
<keyword evidence="5" id="KW-0324">Glycolysis</keyword>
<dbReference type="Pfam" id="PF10143">
    <property type="entry name" value="PhosphMutase"/>
    <property type="match status" value="1"/>
</dbReference>
<dbReference type="GO" id="GO:0046872">
    <property type="term" value="F:metal ion binding"/>
    <property type="evidence" value="ECO:0007669"/>
    <property type="project" value="InterPro"/>
</dbReference>
<dbReference type="PIRSF" id="PIRSF006392">
    <property type="entry name" value="IPGAM_arch"/>
    <property type="match status" value="1"/>
</dbReference>
<evidence type="ECO:0000259" key="7">
    <source>
        <dbReference type="Pfam" id="PF01676"/>
    </source>
</evidence>
<keyword evidence="9" id="KW-1185">Reference proteome</keyword>
<evidence type="ECO:0000256" key="6">
    <source>
        <dbReference type="ARBA" id="ARBA00023235"/>
    </source>
</evidence>
<evidence type="ECO:0000256" key="2">
    <source>
        <dbReference type="ARBA" id="ARBA00002315"/>
    </source>
</evidence>
<keyword evidence="6 8" id="KW-0413">Isomerase</keyword>
<evidence type="ECO:0000256" key="5">
    <source>
        <dbReference type="ARBA" id="ARBA00023152"/>
    </source>
</evidence>
<comment type="caution">
    <text evidence="8">The sequence shown here is derived from an EMBL/GenBank/DDBJ whole genome shotgun (WGS) entry which is preliminary data.</text>
</comment>
<evidence type="ECO:0000313" key="9">
    <source>
        <dbReference type="Proteomes" id="UP001198242"/>
    </source>
</evidence>
<comment type="similarity">
    <text evidence="4">Belongs to the BPG-independent phosphoglycerate mutase family. A-PGAM subfamily.</text>
</comment>
<dbReference type="Pfam" id="PF01676">
    <property type="entry name" value="Metalloenzyme"/>
    <property type="match status" value="1"/>
</dbReference>
<comment type="pathway">
    <text evidence="3">Carbohydrate degradation.</text>
</comment>
<evidence type="ECO:0000256" key="4">
    <source>
        <dbReference type="ARBA" id="ARBA00005524"/>
    </source>
</evidence>
<dbReference type="InterPro" id="IPR023665">
    <property type="entry name" value="ApgAM_prokaryotes"/>
</dbReference>
<proteinExistence type="inferred from homology"/>
<dbReference type="GO" id="GO:0004619">
    <property type="term" value="F:phosphoglycerate mutase activity"/>
    <property type="evidence" value="ECO:0007669"/>
    <property type="project" value="UniProtKB-EC"/>
</dbReference>
<dbReference type="NCBIfam" id="TIGR02535">
    <property type="entry name" value="hyp_Hser_kinase"/>
    <property type="match status" value="1"/>
</dbReference>
<comment type="catalytic activity">
    <reaction evidence="1">
        <text>(2R)-2-phosphoglycerate = (2R)-3-phosphoglycerate</text>
        <dbReference type="Rhea" id="RHEA:15901"/>
        <dbReference type="ChEBI" id="CHEBI:58272"/>
        <dbReference type="ChEBI" id="CHEBI:58289"/>
        <dbReference type="EC" id="5.4.2.12"/>
    </reaction>
</comment>
<dbReference type="Gene3D" id="3.40.720.10">
    <property type="entry name" value="Alkaline Phosphatase, subunit A"/>
    <property type="match status" value="1"/>
</dbReference>
<feature type="domain" description="Metalloenzyme" evidence="7">
    <location>
        <begin position="1"/>
        <end position="371"/>
    </location>
</feature>
<dbReference type="InterPro" id="IPR004456">
    <property type="entry name" value="Pglycerate_mutase_ApgM"/>
</dbReference>
<sequence>MKYVVILGDGMADYPVDAFDGKTILEVADKPTIDYMAQHGEMGMVKTVQDGMKPGSDVANLSVMGYDTKKCYSGRSPLEAASIGVPLKDNDVTFRCNLVTLSDEENYEDKTMLDYSAGEITTEEAAELIKAVAKELDTDMIKFYPGISYRHLTVWEGGSTNVELTPPHDISDKKITDHLPKGDGADTLLEMMKKSEKILREHPVNKKRVAEGKNPATSIWVWGEGTKPQLDNFEEKFGLKGSVISAVDLIKGIAKCAGMNSIDVEGATGNCDTNWEGKAQAALDAILNGSDFVYVHMEAPDEMGHQGAPEKKKFAVETIDKKVVKFLKDELEKRGIDYRMMILPDHPTPIKLKTHVSDPVPYIIYDSTNETDKNANLTYTEENGKKTGIYIEEGYTLMNRFLEK</sequence>
<dbReference type="EMBL" id="JAJEQM010000003">
    <property type="protein sequence ID" value="MCC2209742.1"/>
    <property type="molecule type" value="Genomic_DNA"/>
</dbReference>
<dbReference type="NCBIfam" id="TIGR00306">
    <property type="entry name" value="apgM"/>
    <property type="match status" value="1"/>
</dbReference>
<comment type="function">
    <text evidence="2">Catalyzes the interconversion of 2-phosphoglycerate and 3-phosphoglycerate.</text>
</comment>
<dbReference type="GO" id="GO:0006096">
    <property type="term" value="P:glycolytic process"/>
    <property type="evidence" value="ECO:0007669"/>
    <property type="project" value="UniProtKB-KW"/>
</dbReference>
<organism evidence="8 9">
    <name type="scientific">Hominilimicola fabiformis</name>
    <dbReference type="NCBI Taxonomy" id="2885356"/>
    <lineage>
        <taxon>Bacteria</taxon>
        <taxon>Bacillati</taxon>
        <taxon>Bacillota</taxon>
        <taxon>Clostridia</taxon>
        <taxon>Eubacteriales</taxon>
        <taxon>Oscillospiraceae</taxon>
        <taxon>Hominilimicola</taxon>
    </lineage>
</organism>
<name>A0AAE3DXA4_9FIRM</name>
<dbReference type="EC" id="5.4.2.12" evidence="8"/>
<dbReference type="InterPro" id="IPR006124">
    <property type="entry name" value="Metalloenzyme"/>
</dbReference>
<dbReference type="InterPro" id="IPR042253">
    <property type="entry name" value="Pglycerate_mutase_ApgM_sf"/>
</dbReference>